<keyword evidence="1" id="KW-1133">Transmembrane helix</keyword>
<dbReference type="Pfam" id="PF04982">
    <property type="entry name" value="TM_HPP"/>
    <property type="match status" value="1"/>
</dbReference>
<evidence type="ECO:0000259" key="2">
    <source>
        <dbReference type="Pfam" id="PF04982"/>
    </source>
</evidence>
<dbReference type="InterPro" id="IPR058581">
    <property type="entry name" value="TM_HPP"/>
</dbReference>
<evidence type="ECO:0000313" key="4">
    <source>
        <dbReference type="Proteomes" id="UP001333818"/>
    </source>
</evidence>
<dbReference type="InterPro" id="IPR007065">
    <property type="entry name" value="HPP"/>
</dbReference>
<evidence type="ECO:0000313" key="3">
    <source>
        <dbReference type="EMBL" id="MEE3719708.1"/>
    </source>
</evidence>
<keyword evidence="1" id="KW-0812">Transmembrane</keyword>
<dbReference type="RefSeq" id="WP_330486145.1">
    <property type="nucleotide sequence ID" value="NZ_JAZBJZ010000161.1"/>
</dbReference>
<proteinExistence type="predicted"/>
<feature type="transmembrane region" description="Helical" evidence="1">
    <location>
        <begin position="133"/>
        <end position="157"/>
    </location>
</feature>
<organism evidence="3 4">
    <name type="scientific">Tumidithrix elongata BACA0141</name>
    <dbReference type="NCBI Taxonomy" id="2716417"/>
    <lineage>
        <taxon>Bacteria</taxon>
        <taxon>Bacillati</taxon>
        <taxon>Cyanobacteriota</taxon>
        <taxon>Cyanophyceae</taxon>
        <taxon>Pseudanabaenales</taxon>
        <taxon>Pseudanabaenaceae</taxon>
        <taxon>Tumidithrix</taxon>
        <taxon>Tumidithrix elongata</taxon>
    </lineage>
</organism>
<dbReference type="PANTHER" id="PTHR33741:SF5">
    <property type="entry name" value="TRANSMEMBRANE PROTEIN DDB_G0269096-RELATED"/>
    <property type="match status" value="1"/>
</dbReference>
<name>A0AAW9Q932_9CYAN</name>
<accession>A0AAW9Q932</accession>
<dbReference type="EMBL" id="JAZBJZ010000161">
    <property type="protein sequence ID" value="MEE3719708.1"/>
    <property type="molecule type" value="Genomic_DNA"/>
</dbReference>
<keyword evidence="1" id="KW-0472">Membrane</keyword>
<feature type="domain" description="HPP transmembrane region" evidence="2">
    <location>
        <begin position="69"/>
        <end position="218"/>
    </location>
</feature>
<dbReference type="Proteomes" id="UP001333818">
    <property type="component" value="Unassembled WGS sequence"/>
</dbReference>
<dbReference type="PANTHER" id="PTHR33741">
    <property type="entry name" value="TRANSMEMBRANE PROTEIN DDB_G0269096-RELATED"/>
    <property type="match status" value="1"/>
</dbReference>
<feature type="transmembrane region" description="Helical" evidence="1">
    <location>
        <begin position="195"/>
        <end position="212"/>
    </location>
</feature>
<sequence>MNFSIVLWQRLKHQLSKRSIPQELQVPIEGNPTNNHKKGAFKFLKNGRGSRRLRVYLRKSHQRGHAYQPRFSYPQILLSWLGSFVGIAILAYLSAYSPYPLIAAPMGATAVLVLGVPDSPLAQPRNVVGGNCWGAFVAIVCVQLFGTAPWVMALAVATTIKLMKLTRTIHPPSGAVALIGVMSGVSWHFFFTPVFAGSIIIVLWTVVFNNLVPGRTYPKHWL</sequence>
<protein>
    <submittedName>
        <fullName evidence="3">HPP family protein</fullName>
    </submittedName>
</protein>
<keyword evidence="4" id="KW-1185">Reference proteome</keyword>
<comment type="caution">
    <text evidence="3">The sequence shown here is derived from an EMBL/GenBank/DDBJ whole genome shotgun (WGS) entry which is preliminary data.</text>
</comment>
<feature type="transmembrane region" description="Helical" evidence="1">
    <location>
        <begin position="77"/>
        <end position="96"/>
    </location>
</feature>
<dbReference type="AlphaFoldDB" id="A0AAW9Q932"/>
<evidence type="ECO:0000256" key="1">
    <source>
        <dbReference type="SAM" id="Phobius"/>
    </source>
</evidence>
<gene>
    <name evidence="3" type="ORF">V2H45_23485</name>
</gene>
<reference evidence="3" key="1">
    <citation type="submission" date="2024-01" db="EMBL/GenBank/DDBJ databases">
        <title>Bank of Algae and Cyanobacteria of the Azores (BACA) strain genomes.</title>
        <authorList>
            <person name="Luz R."/>
            <person name="Cordeiro R."/>
            <person name="Fonseca A."/>
            <person name="Goncalves V."/>
        </authorList>
    </citation>
    <scope>NUCLEOTIDE SEQUENCE</scope>
    <source>
        <strain evidence="3">BACA0141</strain>
    </source>
</reference>